<dbReference type="PANTHER" id="PTHR43752">
    <property type="entry name" value="BNR/ASP-BOX REPEAT FAMILY PROTEIN"/>
    <property type="match status" value="1"/>
</dbReference>
<reference evidence="3 4" key="1">
    <citation type="journal article" date="2021" name="Microbiol. Resour. Announc.">
        <title>Draft Genome Sequence of Coralloluteibacterium stylophorae LMG 29479T.</title>
        <authorList>
            <person name="Karlyshev A.V."/>
            <person name="Kudryashova E.B."/>
            <person name="Ariskina E.V."/>
            <person name="Conroy A.P."/>
            <person name="Abidueva E.Y."/>
        </authorList>
    </citation>
    <scope>NUCLEOTIDE SEQUENCE [LARGE SCALE GENOMIC DNA]</scope>
    <source>
        <strain evidence="3 4">LMG 29479</strain>
    </source>
</reference>
<comment type="caution">
    <text evidence="3">The sequence shown here is derived from an EMBL/GenBank/DDBJ whole genome shotgun (WGS) entry which is preliminary data.</text>
</comment>
<dbReference type="Gene3D" id="2.120.10.10">
    <property type="match status" value="1"/>
</dbReference>
<evidence type="ECO:0000256" key="1">
    <source>
        <dbReference type="SAM" id="MobiDB-lite"/>
    </source>
</evidence>
<sequence length="379" mass="40883">MPDVFAPALPDLGLAPAPGTATFTVFRPDANDDRFSNGAVPVAFKGRLYVQWQSSTRDEDAADTWVAYSRSDDGLRWSSPAVLAPSGAGPAMRSSGGWWTDGEVLVAYANVWPQGFRGAAGGFTEYRLSRDGEQWSPPRRVLDAAGRPFAGVIEQDPHALADGRIVTAFHVPPGLTAVPYFTDDPLGVSGWTRGAMPDLPHDGRSGRALEPSLFLQGRCIVMVFRDQASSFRQLASRSCDRGATWSRPVVTTMPDARAKQSAGNLADGTAFLVNAPNAGRERIPLALTLAGDGRRFDRAFLLRGHADLQPLRFEGRYKRPGYHYPKSVVWQDHLYVAYATNKEDVEVTRVPLASLDATRSAGGGTNDPGEAGIGEQSVP</sequence>
<dbReference type="InterPro" id="IPR011040">
    <property type="entry name" value="Sialidase"/>
</dbReference>
<dbReference type="EMBL" id="JAGQFT020000011">
    <property type="protein sequence ID" value="MBS7458506.1"/>
    <property type="molecule type" value="Genomic_DNA"/>
</dbReference>
<accession>A0AAP2G212</accession>
<evidence type="ECO:0000313" key="3">
    <source>
        <dbReference type="EMBL" id="MBS7458506.1"/>
    </source>
</evidence>
<evidence type="ECO:0000259" key="2">
    <source>
        <dbReference type="Pfam" id="PF13088"/>
    </source>
</evidence>
<feature type="region of interest" description="Disordered" evidence="1">
    <location>
        <begin position="357"/>
        <end position="379"/>
    </location>
</feature>
<evidence type="ECO:0000313" key="4">
    <source>
        <dbReference type="Proteomes" id="UP000675747"/>
    </source>
</evidence>
<dbReference type="Proteomes" id="UP000675747">
    <property type="component" value="Unassembled WGS sequence"/>
</dbReference>
<name>A0AAP2G212_9GAMM</name>
<protein>
    <submittedName>
        <fullName evidence="3">Exo-alpha-sialidase</fullName>
    </submittedName>
</protein>
<gene>
    <name evidence="3" type="ORF">KB893_015310</name>
</gene>
<dbReference type="Pfam" id="PF13088">
    <property type="entry name" value="BNR_2"/>
    <property type="match status" value="1"/>
</dbReference>
<proteinExistence type="predicted"/>
<feature type="domain" description="Sialidase" evidence="2">
    <location>
        <begin position="46"/>
        <end position="335"/>
    </location>
</feature>
<organism evidence="3 4">
    <name type="scientific">Coralloluteibacterium stylophorae</name>
    <dbReference type="NCBI Taxonomy" id="1776034"/>
    <lineage>
        <taxon>Bacteria</taxon>
        <taxon>Pseudomonadati</taxon>
        <taxon>Pseudomonadota</taxon>
        <taxon>Gammaproteobacteria</taxon>
        <taxon>Lysobacterales</taxon>
        <taxon>Lysobacteraceae</taxon>
        <taxon>Coralloluteibacterium</taxon>
    </lineage>
</organism>
<dbReference type="CDD" id="cd15482">
    <property type="entry name" value="Sialidase_non-viral"/>
    <property type="match status" value="1"/>
</dbReference>
<dbReference type="InterPro" id="IPR036278">
    <property type="entry name" value="Sialidase_sf"/>
</dbReference>
<dbReference type="SUPFAM" id="SSF50939">
    <property type="entry name" value="Sialidases"/>
    <property type="match status" value="1"/>
</dbReference>
<dbReference type="PANTHER" id="PTHR43752:SF2">
    <property type="entry name" value="BNR_ASP-BOX REPEAT FAMILY PROTEIN"/>
    <property type="match status" value="1"/>
</dbReference>
<keyword evidence="4" id="KW-1185">Reference proteome</keyword>
<dbReference type="AlphaFoldDB" id="A0AAP2G212"/>